<keyword evidence="5" id="KW-0255">Endonuclease</keyword>
<dbReference type="GO" id="GO:0004519">
    <property type="term" value="F:endonuclease activity"/>
    <property type="evidence" value="ECO:0007669"/>
    <property type="project" value="UniProtKB-KW"/>
</dbReference>
<name>A0A9Q4QU39_PARDI</name>
<dbReference type="GO" id="GO:0009307">
    <property type="term" value="P:DNA restriction-modification system"/>
    <property type="evidence" value="ECO:0007669"/>
    <property type="project" value="UniProtKB-KW"/>
</dbReference>
<dbReference type="PANTHER" id="PTHR43140">
    <property type="entry name" value="TYPE-1 RESTRICTION ENZYME ECOKI SPECIFICITY PROTEIN"/>
    <property type="match status" value="1"/>
</dbReference>
<dbReference type="AlphaFoldDB" id="A0A9Q4QU39"/>
<dbReference type="InterPro" id="IPR044946">
    <property type="entry name" value="Restrct_endonuc_typeI_TRD_sf"/>
</dbReference>
<dbReference type="PANTHER" id="PTHR43140:SF1">
    <property type="entry name" value="TYPE I RESTRICTION ENZYME ECOKI SPECIFICITY SUBUNIT"/>
    <property type="match status" value="1"/>
</dbReference>
<dbReference type="GO" id="GO:0003677">
    <property type="term" value="F:DNA binding"/>
    <property type="evidence" value="ECO:0007669"/>
    <property type="project" value="UniProtKB-KW"/>
</dbReference>
<sequence>MNGKQLKNSILQWAIQGKLVPQDPNDEPASVLLERIRAEKARLVKEKKIKKDKNESIIYRGDDNSYYEKFLATGEVKCIDEEIPFEIPQGWEWVRLGNIATIIGGYAYKSQDFINSSNNQVLRLGNIKNDFLKHNASPVYISDDLATKTDKFRCHLDDILITMTGTRKKRDYFFSYKVEQNDLNYFINQRVGILRFYISEVSMFMIYALKAENTLQNVFQYETGTANQGNLGAENIAKVYIPLPPLSEQLRIVSKIKELIPLVEAYEQTQNELNTLNTSLNELLCKSILQKAIQGKLVLQVAEEGTAQELLERIRQEKLQLVKEGKLKKSALTDSVIYKGDDNKYFEKIGKTEQDITDEIPFDIPNTWVWVRHNDLFDISGGSQPPKSKFIEREKEGYIRLFQIRDYGSNPQPIYIPLSTASKISQKGDILLARYGASLGKVFYAEYGAYNVALAKVIPLYESRLIFQKYIFLYYCSSIYQNEIVNRSRCAQAGFNKEDLNSLLFPLPPLSEQYRIVEKYEKAIASIMRG</sequence>
<evidence type="ECO:0000256" key="1">
    <source>
        <dbReference type="ARBA" id="ARBA00010923"/>
    </source>
</evidence>
<keyword evidence="2" id="KW-0680">Restriction system</keyword>
<dbReference type="RefSeq" id="WP_151929099.1">
    <property type="nucleotide sequence ID" value="NZ_WKMO01000002.1"/>
</dbReference>
<gene>
    <name evidence="5" type="ORF">GKD70_01730</name>
</gene>
<dbReference type="InterPro" id="IPR051212">
    <property type="entry name" value="Type-I_RE_S_subunit"/>
</dbReference>
<comment type="caution">
    <text evidence="5">The sequence shown here is derived from an EMBL/GenBank/DDBJ whole genome shotgun (WGS) entry which is preliminary data.</text>
</comment>
<keyword evidence="5" id="KW-0540">Nuclease</keyword>
<dbReference type="Proteomes" id="UP000441609">
    <property type="component" value="Unassembled WGS sequence"/>
</dbReference>
<dbReference type="Gene3D" id="3.90.220.20">
    <property type="entry name" value="DNA methylase specificity domains"/>
    <property type="match status" value="2"/>
</dbReference>
<dbReference type="Pfam" id="PF01420">
    <property type="entry name" value="Methylase_S"/>
    <property type="match status" value="2"/>
</dbReference>
<dbReference type="SUPFAM" id="SSF116734">
    <property type="entry name" value="DNA methylase specificity domain"/>
    <property type="match status" value="2"/>
</dbReference>
<accession>A0A9Q4QU39</accession>
<evidence type="ECO:0000256" key="2">
    <source>
        <dbReference type="ARBA" id="ARBA00022747"/>
    </source>
</evidence>
<dbReference type="InterPro" id="IPR000055">
    <property type="entry name" value="Restrct_endonuc_typeI_TRD"/>
</dbReference>
<keyword evidence="5" id="KW-0378">Hydrolase</keyword>
<evidence type="ECO:0000256" key="3">
    <source>
        <dbReference type="ARBA" id="ARBA00023125"/>
    </source>
</evidence>
<feature type="domain" description="Type I restriction modification DNA specificity" evidence="4">
    <location>
        <begin position="88"/>
        <end position="274"/>
    </location>
</feature>
<evidence type="ECO:0000313" key="6">
    <source>
        <dbReference type="Proteomes" id="UP000441609"/>
    </source>
</evidence>
<feature type="domain" description="Type I restriction modification DNA specificity" evidence="4">
    <location>
        <begin position="365"/>
        <end position="522"/>
    </location>
</feature>
<protein>
    <submittedName>
        <fullName evidence="5">Restriction endonuclease subunit S</fullName>
    </submittedName>
</protein>
<evidence type="ECO:0000313" key="5">
    <source>
        <dbReference type="EMBL" id="MSB72025.1"/>
    </source>
</evidence>
<dbReference type="EMBL" id="WKMO01000002">
    <property type="protein sequence ID" value="MSB72025.1"/>
    <property type="molecule type" value="Genomic_DNA"/>
</dbReference>
<reference evidence="5 6" key="1">
    <citation type="journal article" date="2019" name="Nat. Med.">
        <title>A library of human gut bacterial isolates paired with longitudinal multiomics data enables mechanistic microbiome research.</title>
        <authorList>
            <person name="Poyet M."/>
            <person name="Groussin M."/>
            <person name="Gibbons S.M."/>
            <person name="Avila-Pacheco J."/>
            <person name="Jiang X."/>
            <person name="Kearney S.M."/>
            <person name="Perrotta A.R."/>
            <person name="Berdy B."/>
            <person name="Zhao S."/>
            <person name="Lieberman T.D."/>
            <person name="Swanson P.K."/>
            <person name="Smith M."/>
            <person name="Roesemann S."/>
            <person name="Alexander J.E."/>
            <person name="Rich S.A."/>
            <person name="Livny J."/>
            <person name="Vlamakis H."/>
            <person name="Clish C."/>
            <person name="Bullock K."/>
            <person name="Deik A."/>
            <person name="Scott J."/>
            <person name="Pierce K.A."/>
            <person name="Xavier R.J."/>
            <person name="Alm E.J."/>
        </authorList>
    </citation>
    <scope>NUCLEOTIDE SEQUENCE [LARGE SCALE GENOMIC DNA]</scope>
    <source>
        <strain evidence="5 6">BIOML-A20</strain>
    </source>
</reference>
<keyword evidence="3" id="KW-0238">DNA-binding</keyword>
<organism evidence="5 6">
    <name type="scientific">Parabacteroides distasonis</name>
    <dbReference type="NCBI Taxonomy" id="823"/>
    <lineage>
        <taxon>Bacteria</taxon>
        <taxon>Pseudomonadati</taxon>
        <taxon>Bacteroidota</taxon>
        <taxon>Bacteroidia</taxon>
        <taxon>Bacteroidales</taxon>
        <taxon>Tannerellaceae</taxon>
        <taxon>Parabacteroides</taxon>
    </lineage>
</organism>
<comment type="similarity">
    <text evidence="1">Belongs to the type-I restriction system S methylase family.</text>
</comment>
<dbReference type="CDD" id="cd17278">
    <property type="entry name" value="RMtype1_S_LdeBORF1052P-TRD2-CR2"/>
    <property type="match status" value="1"/>
</dbReference>
<evidence type="ECO:0000259" key="4">
    <source>
        <dbReference type="Pfam" id="PF01420"/>
    </source>
</evidence>
<proteinExistence type="inferred from homology"/>